<evidence type="ECO:0000313" key="2">
    <source>
        <dbReference type="Proteomes" id="UP001242903"/>
    </source>
</evidence>
<dbReference type="InterPro" id="IPR023214">
    <property type="entry name" value="HAD_sf"/>
</dbReference>
<evidence type="ECO:0000313" key="1">
    <source>
        <dbReference type="EMBL" id="MDM7646817.1"/>
    </source>
</evidence>
<dbReference type="EMBL" id="JAUCAQ010000014">
    <property type="protein sequence ID" value="MDM7646817.1"/>
    <property type="molecule type" value="Genomic_DNA"/>
</dbReference>
<protein>
    <submittedName>
        <fullName evidence="1">Uncharacterized protein</fullName>
    </submittedName>
</protein>
<reference evidence="1 2" key="1">
    <citation type="submission" date="2023-06" db="EMBL/GenBank/DDBJ databases">
        <title>Draft Genome Sequences of lactic acid bacteria strains isolated from fermented milk products.</title>
        <authorList>
            <person name="Elcheninov A.G."/>
            <person name="Klyukina A."/>
            <person name="Zayulina K.S."/>
            <person name="Gavirova L.A."/>
            <person name="Shcherbakova P.A."/>
            <person name="Shestakov A.I."/>
            <person name="Kublanov I.V."/>
            <person name="Kochetkova T.V."/>
        </authorList>
    </citation>
    <scope>NUCLEOTIDE SEQUENCE [LARGE SCALE GENOMIC DNA]</scope>
    <source>
        <strain evidence="1 2">TOM.81</strain>
    </source>
</reference>
<dbReference type="RefSeq" id="WP_289456667.1">
    <property type="nucleotide sequence ID" value="NZ_JAUCAQ010000014.1"/>
</dbReference>
<accession>A0ABT7RZS6</accession>
<name>A0ABT7RZS6_9LACO</name>
<proteinExistence type="predicted"/>
<keyword evidence="2" id="KW-1185">Reference proteome</keyword>
<dbReference type="SUPFAM" id="SSF56784">
    <property type="entry name" value="HAD-like"/>
    <property type="match status" value="1"/>
</dbReference>
<sequence length="112" mass="12915">MKLDYKIYAVDFDQTLAFGEWPLAEEPNLKLISQLTSLQLNGDKIILWTCRTGEPLKIAIDLCKHNGLEFYAINENLPEVLEMYENVDSRKITADYYIDDKSLLPDMARLGE</sequence>
<dbReference type="InterPro" id="IPR036412">
    <property type="entry name" value="HAD-like_sf"/>
</dbReference>
<organism evidence="1 2">
    <name type="scientific">Leuconostoc falkenbergense</name>
    <dbReference type="NCBI Taxonomy" id="2766470"/>
    <lineage>
        <taxon>Bacteria</taxon>
        <taxon>Bacillati</taxon>
        <taxon>Bacillota</taxon>
        <taxon>Bacilli</taxon>
        <taxon>Lactobacillales</taxon>
        <taxon>Lactobacillaceae</taxon>
        <taxon>Leuconostoc</taxon>
    </lineage>
</organism>
<dbReference type="Proteomes" id="UP001242903">
    <property type="component" value="Unassembled WGS sequence"/>
</dbReference>
<comment type="caution">
    <text evidence="1">The sequence shown here is derived from an EMBL/GenBank/DDBJ whole genome shotgun (WGS) entry which is preliminary data.</text>
</comment>
<gene>
    <name evidence="1" type="ORF">QUE93_07290</name>
</gene>
<dbReference type="Gene3D" id="3.40.50.1000">
    <property type="entry name" value="HAD superfamily/HAD-like"/>
    <property type="match status" value="1"/>
</dbReference>